<dbReference type="AlphaFoldDB" id="A0AA41ZEG8"/>
<dbReference type="GO" id="GO:0006865">
    <property type="term" value="P:amino acid transport"/>
    <property type="evidence" value="ECO:0007669"/>
    <property type="project" value="UniProtKB-KW"/>
</dbReference>
<evidence type="ECO:0000256" key="4">
    <source>
        <dbReference type="SAM" id="MobiDB-lite"/>
    </source>
</evidence>
<feature type="compositionally biased region" description="Pro residues" evidence="4">
    <location>
        <begin position="36"/>
        <end position="49"/>
    </location>
</feature>
<dbReference type="PANTHER" id="PTHR30483">
    <property type="entry name" value="LEUCINE-SPECIFIC-BINDING PROTEIN"/>
    <property type="match status" value="1"/>
</dbReference>
<comment type="caution">
    <text evidence="6">The sequence shown here is derived from an EMBL/GenBank/DDBJ whole genome shotgun (WGS) entry which is preliminary data.</text>
</comment>
<dbReference type="PANTHER" id="PTHR30483:SF6">
    <property type="entry name" value="PERIPLASMIC BINDING PROTEIN OF ABC TRANSPORTER FOR NATURAL AMINO ACIDS"/>
    <property type="match status" value="1"/>
</dbReference>
<evidence type="ECO:0000256" key="1">
    <source>
        <dbReference type="ARBA" id="ARBA00010062"/>
    </source>
</evidence>
<dbReference type="InterPro" id="IPR051010">
    <property type="entry name" value="BCAA_transport"/>
</dbReference>
<keyword evidence="2" id="KW-0732">Signal</keyword>
<dbReference type="Gene3D" id="3.40.50.2300">
    <property type="match status" value="2"/>
</dbReference>
<name>A0AA41ZEG8_9SPHN</name>
<evidence type="ECO:0000313" key="6">
    <source>
        <dbReference type="EMBL" id="MCW6535136.1"/>
    </source>
</evidence>
<dbReference type="InterPro" id="IPR028082">
    <property type="entry name" value="Peripla_BP_I"/>
</dbReference>
<organism evidence="6 7">
    <name type="scientific">Sphingomonas lycopersici</name>
    <dbReference type="NCBI Taxonomy" id="2951807"/>
    <lineage>
        <taxon>Bacteria</taxon>
        <taxon>Pseudomonadati</taxon>
        <taxon>Pseudomonadota</taxon>
        <taxon>Alphaproteobacteria</taxon>
        <taxon>Sphingomonadales</taxon>
        <taxon>Sphingomonadaceae</taxon>
        <taxon>Sphingomonas</taxon>
    </lineage>
</organism>
<feature type="region of interest" description="Disordered" evidence="4">
    <location>
        <begin position="36"/>
        <end position="58"/>
    </location>
</feature>
<dbReference type="CDD" id="cd06339">
    <property type="entry name" value="PBP1_YraM_LppC_lipoprotein-like"/>
    <property type="match status" value="1"/>
</dbReference>
<dbReference type="SUPFAM" id="SSF53822">
    <property type="entry name" value="Periplasmic binding protein-like I"/>
    <property type="match status" value="1"/>
</dbReference>
<gene>
    <name evidence="6" type="ORF">NEE01_10095</name>
</gene>
<dbReference type="Pfam" id="PF13458">
    <property type="entry name" value="Peripla_BP_6"/>
    <property type="match status" value="1"/>
</dbReference>
<dbReference type="InterPro" id="IPR028081">
    <property type="entry name" value="Leu-bd"/>
</dbReference>
<evidence type="ECO:0000313" key="7">
    <source>
        <dbReference type="Proteomes" id="UP001165565"/>
    </source>
</evidence>
<keyword evidence="3" id="KW-0813">Transport</keyword>
<keyword evidence="3" id="KW-0029">Amino-acid transport</keyword>
<dbReference type="EMBL" id="JANFAV010000005">
    <property type="protein sequence ID" value="MCW6535136.1"/>
    <property type="molecule type" value="Genomic_DNA"/>
</dbReference>
<dbReference type="RefSeq" id="WP_265268820.1">
    <property type="nucleotide sequence ID" value="NZ_JANFAU010000007.1"/>
</dbReference>
<accession>A0AA41ZEG8</accession>
<evidence type="ECO:0000256" key="3">
    <source>
        <dbReference type="ARBA" id="ARBA00022970"/>
    </source>
</evidence>
<evidence type="ECO:0000259" key="5">
    <source>
        <dbReference type="Pfam" id="PF13458"/>
    </source>
</evidence>
<sequence length="396" mass="40990">MAEAMTVPQRVRGLFRLTALAGLALLSACQTIVPRGPAPAPEQKAPPPVSSTEVQPGLPRDTARNRVALLVPLSGANAGVGKSLANATQLALLDSRNDKVRITSYDTATGAGPAAQRAIAEGAQLILGPLLAEDVRAVTPVARAAHVPVLSFSNDVSVAGDGVYLMGYTPGQSIERVVSYARSKGVTNFGGLIPNSLYGSRASTTFLRAVESSGGKVVSLQTYDRAAGAMAAAVARMAKDAPFDGVLIADSGAAAAAGAPLVRKSSPQVRILGTELWNSDSGIAARGALDGAWYASVSNGLYRQYAAKYRARFGAAPYRLSSLGYDAVLLTVRISHDWKIGAPFPEARLRSGEGYAGIDGAFRFGRDGVAERALEVQEVKAGGTTIVSPAPGNFAR</sequence>
<dbReference type="Proteomes" id="UP001165565">
    <property type="component" value="Unassembled WGS sequence"/>
</dbReference>
<keyword evidence="7" id="KW-1185">Reference proteome</keyword>
<evidence type="ECO:0000256" key="2">
    <source>
        <dbReference type="ARBA" id="ARBA00022729"/>
    </source>
</evidence>
<proteinExistence type="inferred from homology"/>
<reference evidence="6" key="1">
    <citation type="submission" date="2022-06" db="EMBL/GenBank/DDBJ databases">
        <title>Sphingomonas sp. nov. isolated from rhizosphere soil of tomato.</title>
        <authorList>
            <person name="Dong H."/>
            <person name="Gao R."/>
        </authorList>
    </citation>
    <scope>NUCLEOTIDE SEQUENCE</scope>
    <source>
        <strain evidence="6">MMSM24</strain>
    </source>
</reference>
<feature type="domain" description="Leucine-binding protein" evidence="5">
    <location>
        <begin position="66"/>
        <end position="383"/>
    </location>
</feature>
<comment type="similarity">
    <text evidence="1">Belongs to the leucine-binding protein family.</text>
</comment>
<protein>
    <submittedName>
        <fullName evidence="6">Penicillin-binding protein activator</fullName>
    </submittedName>
</protein>